<organism evidence="1 2">
    <name type="scientific">Sediminicola arcticus</name>
    <dbReference type="NCBI Taxonomy" id="1574308"/>
    <lineage>
        <taxon>Bacteria</taxon>
        <taxon>Pseudomonadati</taxon>
        <taxon>Bacteroidota</taxon>
        <taxon>Flavobacteriia</taxon>
        <taxon>Flavobacteriales</taxon>
        <taxon>Flavobacteriaceae</taxon>
        <taxon>Sediminicola</taxon>
    </lineage>
</organism>
<dbReference type="RefSeq" id="WP_354613826.1">
    <property type="nucleotide sequence ID" value="NZ_JBEXAE010000001.1"/>
</dbReference>
<keyword evidence="2" id="KW-1185">Reference proteome</keyword>
<evidence type="ECO:0000313" key="2">
    <source>
        <dbReference type="Proteomes" id="UP001549799"/>
    </source>
</evidence>
<proteinExistence type="predicted"/>
<dbReference type="EMBL" id="JBEXAE010000001">
    <property type="protein sequence ID" value="MET6989454.1"/>
    <property type="molecule type" value="Genomic_DNA"/>
</dbReference>
<dbReference type="GO" id="GO:0016787">
    <property type="term" value="F:hydrolase activity"/>
    <property type="evidence" value="ECO:0007669"/>
    <property type="project" value="UniProtKB-KW"/>
</dbReference>
<reference evidence="1 2" key="1">
    <citation type="submission" date="2024-07" db="EMBL/GenBank/DDBJ databases">
        <title>The genome sequence of type strain Sediminicola arcticus GDMCC 1.2805.</title>
        <authorList>
            <person name="Liu Y."/>
        </authorList>
    </citation>
    <scope>NUCLEOTIDE SEQUENCE [LARGE SCALE GENOMIC DNA]</scope>
    <source>
        <strain evidence="1 2">GDMCC 1.2805</strain>
    </source>
</reference>
<dbReference type="InterPro" id="IPR000801">
    <property type="entry name" value="Esterase-like"/>
</dbReference>
<sequence>MAEIQNIQYYSNTLDRNINLEVTGHWGYPILLFPTSGGSYTQNTDFGLNQSVIHFIEQGWIKIYNVETLDMLTFYDNQLSSELKIQRYELFMKFLQRELIPYIKMQCNTERIAVGGCSFGGYHAGNTAFRFPDLVSHLFSMSGVFNIRNFTPLSDDMAIYFNCPDEFMRNEEAWKYSHMEIVLSTSDWDSCRTKNIHMSHVLNEKGIRHWYDEKKWIEHDWPLWKMVFPEYVERFFKT</sequence>
<accession>A0ABV2SQL5</accession>
<dbReference type="InterPro" id="IPR029058">
    <property type="entry name" value="AB_hydrolase_fold"/>
</dbReference>
<evidence type="ECO:0000313" key="1">
    <source>
        <dbReference type="EMBL" id="MET6989454.1"/>
    </source>
</evidence>
<gene>
    <name evidence="1" type="ORF">ABXZ36_02195</name>
</gene>
<dbReference type="Pfam" id="PF00756">
    <property type="entry name" value="Esterase"/>
    <property type="match status" value="1"/>
</dbReference>
<dbReference type="Proteomes" id="UP001549799">
    <property type="component" value="Unassembled WGS sequence"/>
</dbReference>
<dbReference type="PANTHER" id="PTHR48098">
    <property type="entry name" value="ENTEROCHELIN ESTERASE-RELATED"/>
    <property type="match status" value="1"/>
</dbReference>
<comment type="caution">
    <text evidence="1">The sequence shown here is derived from an EMBL/GenBank/DDBJ whole genome shotgun (WGS) entry which is preliminary data.</text>
</comment>
<name>A0ABV2SQL5_9FLAO</name>
<keyword evidence="1" id="KW-0378">Hydrolase</keyword>
<dbReference type="InterPro" id="IPR050583">
    <property type="entry name" value="Mycobacterial_A85_antigen"/>
</dbReference>
<protein>
    <submittedName>
        <fullName evidence="1">Alpha/beta hydrolase-fold protein</fullName>
    </submittedName>
</protein>
<dbReference type="PANTHER" id="PTHR48098:SF6">
    <property type="entry name" value="FERRI-BACILLIBACTIN ESTERASE BESA"/>
    <property type="match status" value="1"/>
</dbReference>
<dbReference type="Gene3D" id="3.40.50.1820">
    <property type="entry name" value="alpha/beta hydrolase"/>
    <property type="match status" value="1"/>
</dbReference>
<dbReference type="SUPFAM" id="SSF53474">
    <property type="entry name" value="alpha/beta-Hydrolases"/>
    <property type="match status" value="1"/>
</dbReference>